<evidence type="ECO:0000256" key="1">
    <source>
        <dbReference type="SAM" id="SignalP"/>
    </source>
</evidence>
<feature type="signal peptide" evidence="1">
    <location>
        <begin position="1"/>
        <end position="17"/>
    </location>
</feature>
<organism evidence="2 3">
    <name type="scientific">Penicillium cf. griseofulvum</name>
    <dbReference type="NCBI Taxonomy" id="2972120"/>
    <lineage>
        <taxon>Eukaryota</taxon>
        <taxon>Fungi</taxon>
        <taxon>Dikarya</taxon>
        <taxon>Ascomycota</taxon>
        <taxon>Pezizomycotina</taxon>
        <taxon>Eurotiomycetes</taxon>
        <taxon>Eurotiomycetidae</taxon>
        <taxon>Eurotiales</taxon>
        <taxon>Aspergillaceae</taxon>
        <taxon>Penicillium</taxon>
    </lineage>
</organism>
<proteinExistence type="predicted"/>
<feature type="chain" id="PRO_5040878289" evidence="1">
    <location>
        <begin position="18"/>
        <end position="140"/>
    </location>
</feature>
<sequence length="140" mass="14691">MHLYKALILVFAHLTLSSQYFNNTYINHNLLTTPSSKTEAAACPAGGCGSAPACVLTETCSTATFTSPSTTTITTCVPTPTCAGVYSPDHPVSSEPRTTNAVRATALLTNVDRRMMTGHHVKRTVGSALSMNTAVMGILA</sequence>
<dbReference type="Proteomes" id="UP001150879">
    <property type="component" value="Unassembled WGS sequence"/>
</dbReference>
<name>A0A9W9J437_9EURO</name>
<reference evidence="2" key="2">
    <citation type="journal article" date="2023" name="IMA Fungus">
        <title>Comparative genomic study of the Penicillium genus elucidates a diverse pangenome and 15 lateral gene transfer events.</title>
        <authorList>
            <person name="Petersen C."/>
            <person name="Sorensen T."/>
            <person name="Nielsen M.R."/>
            <person name="Sondergaard T.E."/>
            <person name="Sorensen J.L."/>
            <person name="Fitzpatrick D.A."/>
            <person name="Frisvad J.C."/>
            <person name="Nielsen K.L."/>
        </authorList>
    </citation>
    <scope>NUCLEOTIDE SEQUENCE</scope>
    <source>
        <strain evidence="2">IBT 16849</strain>
    </source>
</reference>
<protein>
    <submittedName>
        <fullName evidence="2">Uncharacterized protein</fullName>
    </submittedName>
</protein>
<keyword evidence="3" id="KW-1185">Reference proteome</keyword>
<evidence type="ECO:0000313" key="2">
    <source>
        <dbReference type="EMBL" id="KAJ5189633.1"/>
    </source>
</evidence>
<evidence type="ECO:0000313" key="3">
    <source>
        <dbReference type="Proteomes" id="UP001150879"/>
    </source>
</evidence>
<accession>A0A9W9J437</accession>
<keyword evidence="1" id="KW-0732">Signal</keyword>
<comment type="caution">
    <text evidence="2">The sequence shown here is derived from an EMBL/GenBank/DDBJ whole genome shotgun (WGS) entry which is preliminary data.</text>
</comment>
<dbReference type="EMBL" id="JAPQKP010000005">
    <property type="protein sequence ID" value="KAJ5189633.1"/>
    <property type="molecule type" value="Genomic_DNA"/>
</dbReference>
<reference evidence="2" key="1">
    <citation type="submission" date="2022-11" db="EMBL/GenBank/DDBJ databases">
        <authorList>
            <person name="Petersen C."/>
        </authorList>
    </citation>
    <scope>NUCLEOTIDE SEQUENCE</scope>
    <source>
        <strain evidence="2">IBT 16849</strain>
    </source>
</reference>
<gene>
    <name evidence="2" type="ORF">N7472_008647</name>
</gene>
<dbReference type="AlphaFoldDB" id="A0A9W9J437"/>